<dbReference type="InterPro" id="IPR050524">
    <property type="entry name" value="APC_YAT"/>
</dbReference>
<keyword evidence="6 7" id="KW-0472">Membrane</keyword>
<evidence type="ECO:0000256" key="1">
    <source>
        <dbReference type="ARBA" id="ARBA00004141"/>
    </source>
</evidence>
<evidence type="ECO:0000256" key="2">
    <source>
        <dbReference type="ARBA" id="ARBA00022448"/>
    </source>
</evidence>
<feature type="transmembrane region" description="Helical" evidence="7">
    <location>
        <begin position="404"/>
        <end position="427"/>
    </location>
</feature>
<dbReference type="PANTHER" id="PTHR43341:SF4">
    <property type="entry name" value="ARGININE PERMEASE CAN1-RELATED"/>
    <property type="match status" value="1"/>
</dbReference>
<dbReference type="FunCoup" id="A0A3N4LP13">
    <property type="interactions" value="140"/>
</dbReference>
<evidence type="ECO:0000313" key="10">
    <source>
        <dbReference type="Proteomes" id="UP000267821"/>
    </source>
</evidence>
<dbReference type="AlphaFoldDB" id="A0A3N4LP13"/>
<evidence type="ECO:0000256" key="7">
    <source>
        <dbReference type="SAM" id="Phobius"/>
    </source>
</evidence>
<dbReference type="Proteomes" id="UP000267821">
    <property type="component" value="Unassembled WGS sequence"/>
</dbReference>
<dbReference type="InterPro" id="IPR004841">
    <property type="entry name" value="AA-permease/SLC12A_dom"/>
</dbReference>
<keyword evidence="2" id="KW-0813">Transport</keyword>
<dbReference type="GO" id="GO:0016020">
    <property type="term" value="C:membrane"/>
    <property type="evidence" value="ECO:0007669"/>
    <property type="project" value="UniProtKB-SubCell"/>
</dbReference>
<keyword evidence="4" id="KW-0029">Amino-acid transport</keyword>
<feature type="transmembrane region" description="Helical" evidence="7">
    <location>
        <begin position="77"/>
        <end position="98"/>
    </location>
</feature>
<proteinExistence type="predicted"/>
<keyword evidence="3 7" id="KW-0812">Transmembrane</keyword>
<dbReference type="PIRSF" id="PIRSF006060">
    <property type="entry name" value="AA_transporter"/>
    <property type="match status" value="1"/>
</dbReference>
<feature type="domain" description="Amino acid permease/ SLC12A" evidence="8">
    <location>
        <begin position="1"/>
        <end position="457"/>
    </location>
</feature>
<dbReference type="InParanoid" id="A0A3N4LP13"/>
<dbReference type="InterPro" id="IPR004840">
    <property type="entry name" value="Amino_acid_permease_CS"/>
</dbReference>
<reference evidence="9 10" key="1">
    <citation type="journal article" date="2018" name="Nat. Ecol. Evol.">
        <title>Pezizomycetes genomes reveal the molecular basis of ectomycorrhizal truffle lifestyle.</title>
        <authorList>
            <person name="Murat C."/>
            <person name="Payen T."/>
            <person name="Noel B."/>
            <person name="Kuo A."/>
            <person name="Morin E."/>
            <person name="Chen J."/>
            <person name="Kohler A."/>
            <person name="Krizsan K."/>
            <person name="Balestrini R."/>
            <person name="Da Silva C."/>
            <person name="Montanini B."/>
            <person name="Hainaut M."/>
            <person name="Levati E."/>
            <person name="Barry K.W."/>
            <person name="Belfiori B."/>
            <person name="Cichocki N."/>
            <person name="Clum A."/>
            <person name="Dockter R.B."/>
            <person name="Fauchery L."/>
            <person name="Guy J."/>
            <person name="Iotti M."/>
            <person name="Le Tacon F."/>
            <person name="Lindquist E.A."/>
            <person name="Lipzen A."/>
            <person name="Malagnac F."/>
            <person name="Mello A."/>
            <person name="Molinier V."/>
            <person name="Miyauchi S."/>
            <person name="Poulain J."/>
            <person name="Riccioni C."/>
            <person name="Rubini A."/>
            <person name="Sitrit Y."/>
            <person name="Splivallo R."/>
            <person name="Traeger S."/>
            <person name="Wang M."/>
            <person name="Zifcakova L."/>
            <person name="Wipf D."/>
            <person name="Zambonelli A."/>
            <person name="Paolocci F."/>
            <person name="Nowrousian M."/>
            <person name="Ottonello S."/>
            <person name="Baldrian P."/>
            <person name="Spatafora J.W."/>
            <person name="Henrissat B."/>
            <person name="Nagy L.G."/>
            <person name="Aury J.M."/>
            <person name="Wincker P."/>
            <person name="Grigoriev I.V."/>
            <person name="Bonfante P."/>
            <person name="Martin F.M."/>
        </authorList>
    </citation>
    <scope>NUCLEOTIDE SEQUENCE [LARGE SCALE GENOMIC DNA]</scope>
    <source>
        <strain evidence="9 10">ATCC MYA-4762</strain>
    </source>
</reference>
<comment type="subcellular location">
    <subcellularLocation>
        <location evidence="1">Membrane</location>
        <topology evidence="1">Multi-pass membrane protein</topology>
    </subcellularLocation>
</comment>
<evidence type="ECO:0000256" key="5">
    <source>
        <dbReference type="ARBA" id="ARBA00022989"/>
    </source>
</evidence>
<dbReference type="Pfam" id="PF00324">
    <property type="entry name" value="AA_permease"/>
    <property type="match status" value="1"/>
</dbReference>
<organism evidence="9 10">
    <name type="scientific">Terfezia boudieri ATCC MYA-4762</name>
    <dbReference type="NCBI Taxonomy" id="1051890"/>
    <lineage>
        <taxon>Eukaryota</taxon>
        <taxon>Fungi</taxon>
        <taxon>Dikarya</taxon>
        <taxon>Ascomycota</taxon>
        <taxon>Pezizomycotina</taxon>
        <taxon>Pezizomycetes</taxon>
        <taxon>Pezizales</taxon>
        <taxon>Pezizaceae</taxon>
        <taxon>Terfezia</taxon>
    </lineage>
</organism>
<feature type="transmembrane region" description="Helical" evidence="7">
    <location>
        <begin position="105"/>
        <end position="128"/>
    </location>
</feature>
<feature type="transmembrane region" description="Helical" evidence="7">
    <location>
        <begin position="357"/>
        <end position="384"/>
    </location>
</feature>
<evidence type="ECO:0000256" key="4">
    <source>
        <dbReference type="ARBA" id="ARBA00022970"/>
    </source>
</evidence>
<dbReference type="EMBL" id="ML121585">
    <property type="protein sequence ID" value="RPB19715.1"/>
    <property type="molecule type" value="Genomic_DNA"/>
</dbReference>
<evidence type="ECO:0000256" key="3">
    <source>
        <dbReference type="ARBA" id="ARBA00022692"/>
    </source>
</evidence>
<name>A0A3N4LP13_9PEZI</name>
<dbReference type="PANTHER" id="PTHR43341">
    <property type="entry name" value="AMINO ACID PERMEASE"/>
    <property type="match status" value="1"/>
</dbReference>
<keyword evidence="5 7" id="KW-1133">Transmembrane helix</keyword>
<accession>A0A3N4LP13</accession>
<feature type="transmembrane region" description="Helical" evidence="7">
    <location>
        <begin position="269"/>
        <end position="296"/>
    </location>
</feature>
<dbReference type="OrthoDB" id="3900342at2759"/>
<feature type="transmembrane region" description="Helical" evidence="7">
    <location>
        <begin position="433"/>
        <end position="453"/>
    </location>
</feature>
<evidence type="ECO:0000313" key="9">
    <source>
        <dbReference type="EMBL" id="RPB19715.1"/>
    </source>
</evidence>
<protein>
    <recommendedName>
        <fullName evidence="8">Amino acid permease/ SLC12A domain-containing protein</fullName>
    </recommendedName>
</protein>
<dbReference type="PROSITE" id="PS00218">
    <property type="entry name" value="AMINO_ACID_PERMEASE_1"/>
    <property type="match status" value="1"/>
</dbReference>
<dbReference type="Gene3D" id="1.20.1740.10">
    <property type="entry name" value="Amino acid/polyamine transporter I"/>
    <property type="match status" value="1"/>
</dbReference>
<evidence type="ECO:0000259" key="8">
    <source>
        <dbReference type="Pfam" id="PF00324"/>
    </source>
</evidence>
<gene>
    <name evidence="9" type="ORF">L211DRAFT_594632</name>
</gene>
<feature type="transmembrane region" description="Helical" evidence="7">
    <location>
        <begin position="230"/>
        <end position="249"/>
    </location>
</feature>
<evidence type="ECO:0000256" key="6">
    <source>
        <dbReference type="ARBA" id="ARBA00023136"/>
    </source>
</evidence>
<feature type="transmembrane region" description="Helical" evidence="7">
    <location>
        <begin position="328"/>
        <end position="345"/>
    </location>
</feature>
<sequence>MIAMGGAVGTGLFIGSGGALAKAGPVGCLIAYMFVGTLVYSVMVSLGEMATYIPVPGAFTAYANRFVDPSLSFAMSWIYWFSWAITFALELSAAGIIIQYWNLNLNIAIFIAVFWVIFTALNLLPVSFYGEIEFWFASIKIITIVGFMIFAICIDAGAGKQGYLGFHNWVHPGPFAPYLLDSQGATAKFLGFWAVLIQAAFSYQGTELVGIAAGETDNPRKTVPVAIRKTFYRILFLFILTIFFIRLLITYDNDDLLSSASDASASPFVIAAGLAGVKVLPGLINAVLLTAVLSAANSNVYCGSRIIVGLCTEGLAPQFLAKTSKEGVPYNVVAFTSAFGLFGFLNVSAGGTNAFNWLLNISGVAGLISWACINLCHIAFMRALSVRNTPRSILPYQAPSQPWLSYYGLFFNVLIILTQGFAAFIPWNTAGFFVAYVSLILFVVSFVGHKIVFRTRRIRPEEADLDTGRREVDEIVFEEQVPTNALERLKNWI</sequence>
<keyword evidence="10" id="KW-1185">Reference proteome</keyword>
<feature type="transmembrane region" description="Helical" evidence="7">
    <location>
        <begin position="134"/>
        <end position="154"/>
    </location>
</feature>
<dbReference type="FunFam" id="1.20.1740.10:FF:000006">
    <property type="entry name" value="General amino acid permease"/>
    <property type="match status" value="1"/>
</dbReference>
<dbReference type="STRING" id="1051890.A0A3N4LP13"/>
<dbReference type="GO" id="GO:0015171">
    <property type="term" value="F:amino acid transmembrane transporter activity"/>
    <property type="evidence" value="ECO:0007669"/>
    <property type="project" value="TreeGrafter"/>
</dbReference>